<feature type="compositionally biased region" description="Pro residues" evidence="1">
    <location>
        <begin position="131"/>
        <end position="148"/>
    </location>
</feature>
<evidence type="ECO:0000313" key="3">
    <source>
        <dbReference type="Proteomes" id="UP000198287"/>
    </source>
</evidence>
<reference evidence="2 3" key="1">
    <citation type="submission" date="2015-12" db="EMBL/GenBank/DDBJ databases">
        <title>The genome of Folsomia candida.</title>
        <authorList>
            <person name="Faddeeva A."/>
            <person name="Derks M.F."/>
            <person name="Anvar Y."/>
            <person name="Smit S."/>
            <person name="Van Straalen N."/>
            <person name="Roelofs D."/>
        </authorList>
    </citation>
    <scope>NUCLEOTIDE SEQUENCE [LARGE SCALE GENOMIC DNA]</scope>
    <source>
        <strain evidence="2 3">VU population</strain>
        <tissue evidence="2">Whole body</tissue>
    </source>
</reference>
<sequence length="180" mass="19684">MNLNLCNFKPGGVTSAQILVSHSFQQPTKIKRRREGLEICVPNFPFFGGVPHTTPKFVILHAKKTRFSSDKALGKQQQRSRGREVVIQLRCEFETERIALVACVRLTSPCCLPPVCPLLGPLDLVWSTSPSSPPTPPSHPPPPPPPAAHPAVCQSTCREEPEVTTSLSVVPLARRHTNAS</sequence>
<dbReference type="EMBL" id="LNIX01000002">
    <property type="protein sequence ID" value="OXA60207.1"/>
    <property type="molecule type" value="Genomic_DNA"/>
</dbReference>
<feature type="region of interest" description="Disordered" evidence="1">
    <location>
        <begin position="128"/>
        <end position="155"/>
    </location>
</feature>
<protein>
    <submittedName>
        <fullName evidence="2">Uncharacterized protein</fullName>
    </submittedName>
</protein>
<dbReference type="AlphaFoldDB" id="A0A226ESQ9"/>
<name>A0A226ESQ9_FOLCA</name>
<comment type="caution">
    <text evidence="2">The sequence shown here is derived from an EMBL/GenBank/DDBJ whole genome shotgun (WGS) entry which is preliminary data.</text>
</comment>
<organism evidence="2 3">
    <name type="scientific">Folsomia candida</name>
    <name type="common">Springtail</name>
    <dbReference type="NCBI Taxonomy" id="158441"/>
    <lineage>
        <taxon>Eukaryota</taxon>
        <taxon>Metazoa</taxon>
        <taxon>Ecdysozoa</taxon>
        <taxon>Arthropoda</taxon>
        <taxon>Hexapoda</taxon>
        <taxon>Collembola</taxon>
        <taxon>Entomobryomorpha</taxon>
        <taxon>Isotomoidea</taxon>
        <taxon>Isotomidae</taxon>
        <taxon>Proisotominae</taxon>
        <taxon>Folsomia</taxon>
    </lineage>
</organism>
<accession>A0A226ESQ9</accession>
<proteinExistence type="predicted"/>
<gene>
    <name evidence="2" type="ORF">Fcan01_04357</name>
</gene>
<evidence type="ECO:0000313" key="2">
    <source>
        <dbReference type="EMBL" id="OXA60207.1"/>
    </source>
</evidence>
<keyword evidence="3" id="KW-1185">Reference proteome</keyword>
<dbReference type="Proteomes" id="UP000198287">
    <property type="component" value="Unassembled WGS sequence"/>
</dbReference>
<evidence type="ECO:0000256" key="1">
    <source>
        <dbReference type="SAM" id="MobiDB-lite"/>
    </source>
</evidence>